<dbReference type="AlphaFoldDB" id="A0ABD5ISC6"/>
<sequence length="70" mass="8048">MANKRVKAVSFNLDNKEEQLAWKYASKKNFSGYVKKLIIDDMKRKAAEKIKEQPKAAHISQPKPFIPSSK</sequence>
<protein>
    <recommendedName>
        <fullName evidence="4">Antitoxin</fullName>
    </recommendedName>
</protein>
<name>A0ABD5ISC6_9BACL</name>
<dbReference type="EMBL" id="JARTLI010000002">
    <property type="protein sequence ID" value="MED5050680.1"/>
    <property type="molecule type" value="Genomic_DNA"/>
</dbReference>
<gene>
    <name evidence="2" type="ORF">P9850_02190</name>
</gene>
<evidence type="ECO:0008006" key="4">
    <source>
        <dbReference type="Google" id="ProtNLM"/>
    </source>
</evidence>
<reference evidence="2 3" key="1">
    <citation type="submission" date="2023-03" db="EMBL/GenBank/DDBJ databases">
        <title>Bacillus Genome Sequencing.</title>
        <authorList>
            <person name="Dunlap C."/>
        </authorList>
    </citation>
    <scope>NUCLEOTIDE SEQUENCE [LARGE SCALE GENOMIC DNA]</scope>
    <source>
        <strain evidence="2 3">NRS-38</strain>
    </source>
</reference>
<accession>A0ABD5ISC6</accession>
<dbReference type="RefSeq" id="WP_328216919.1">
    <property type="nucleotide sequence ID" value="NZ_JARTLI010000002.1"/>
</dbReference>
<proteinExistence type="predicted"/>
<evidence type="ECO:0000313" key="2">
    <source>
        <dbReference type="EMBL" id="MED5050680.1"/>
    </source>
</evidence>
<organism evidence="2 3">
    <name type="scientific">Anoxybacteroides rupiense</name>
    <dbReference type="NCBI Taxonomy" id="311460"/>
    <lineage>
        <taxon>Bacteria</taxon>
        <taxon>Bacillati</taxon>
        <taxon>Bacillota</taxon>
        <taxon>Bacilli</taxon>
        <taxon>Bacillales</taxon>
        <taxon>Anoxybacillaceae</taxon>
        <taxon>Anoxybacteroides</taxon>
    </lineage>
</organism>
<comment type="caution">
    <text evidence="2">The sequence shown here is derived from an EMBL/GenBank/DDBJ whole genome shotgun (WGS) entry which is preliminary data.</text>
</comment>
<evidence type="ECO:0000313" key="3">
    <source>
        <dbReference type="Proteomes" id="UP001339962"/>
    </source>
</evidence>
<feature type="region of interest" description="Disordered" evidence="1">
    <location>
        <begin position="49"/>
        <end position="70"/>
    </location>
</feature>
<dbReference type="Proteomes" id="UP001339962">
    <property type="component" value="Unassembled WGS sequence"/>
</dbReference>
<evidence type="ECO:0000256" key="1">
    <source>
        <dbReference type="SAM" id="MobiDB-lite"/>
    </source>
</evidence>